<reference evidence="2" key="1">
    <citation type="submission" date="2014-09" db="EMBL/GenBank/DDBJ databases">
        <authorList>
            <person name="Sauder A.B."/>
            <person name="McKenzie Q.R."/>
            <person name="Temple L.M."/>
            <person name="Alexis B.K."/>
            <person name="Al-Atrache Z."/>
            <person name="Lewis L.O."/>
            <person name="Loesser-Casey K.E."/>
            <person name="Mitchell K.J."/>
        </authorList>
    </citation>
    <scope>NUCLEOTIDE SEQUENCE [LARGE SCALE GENOMIC DNA]</scope>
</reference>
<dbReference type="RefSeq" id="YP_009036504.1">
    <property type="nucleotide sequence ID" value="NC_024213.1"/>
</dbReference>
<sequence>MNNVQLLINELKDMQILFDKGFMSAAEFDRIKTTINQEIELAEVK</sequence>
<proteinExistence type="predicted"/>
<name>A0A024B243_9CAUD</name>
<dbReference type="EMBL" id="KJ489399">
    <property type="protein sequence ID" value="AHZ10073.1"/>
    <property type="molecule type" value="Genomic_DNA"/>
</dbReference>
<evidence type="ECO:0000313" key="1">
    <source>
        <dbReference type="EMBL" id="AHZ10073.1"/>
    </source>
</evidence>
<protein>
    <submittedName>
        <fullName evidence="1">Uncharacterized protein</fullName>
    </submittedName>
</protein>
<evidence type="ECO:0000313" key="2">
    <source>
        <dbReference type="Proteomes" id="UP000026900"/>
    </source>
</evidence>
<dbReference type="Proteomes" id="UP000026900">
    <property type="component" value="Segment"/>
</dbReference>
<keyword evidence="2" id="KW-1185">Reference proteome</keyword>
<dbReference type="KEGG" id="vg:19526055"/>
<organism evidence="1 2">
    <name type="scientific">Bacillus phage Hakuna</name>
    <dbReference type="NCBI Taxonomy" id="1486659"/>
    <lineage>
        <taxon>Viruses</taxon>
        <taxon>Duplodnaviria</taxon>
        <taxon>Heunggongvirae</taxon>
        <taxon>Uroviricota</taxon>
        <taxon>Caudoviricetes</taxon>
        <taxon>Herelleviridae</taxon>
        <taxon>Bastillevirinae</taxon>
        <taxon>Wphvirus</taxon>
        <taxon>Wphvirus hakuna</taxon>
    </lineage>
</organism>
<accession>A0A024B243</accession>
<dbReference type="GeneID" id="19526055"/>